<evidence type="ECO:0000256" key="1">
    <source>
        <dbReference type="ARBA" id="ARBA00022801"/>
    </source>
</evidence>
<organism evidence="6 7">
    <name type="scientific">Erysipelothrix piscisicarius</name>
    <dbReference type="NCBI Taxonomy" id="2485784"/>
    <lineage>
        <taxon>Bacteria</taxon>
        <taxon>Bacillati</taxon>
        <taxon>Bacillota</taxon>
        <taxon>Erysipelotrichia</taxon>
        <taxon>Erysipelotrichales</taxon>
        <taxon>Erysipelotrichaceae</taxon>
        <taxon>Erysipelothrix</taxon>
    </lineage>
</organism>
<dbReference type="SUPFAM" id="SSF52151">
    <property type="entry name" value="FabD/lysophospholipase-like"/>
    <property type="match status" value="1"/>
</dbReference>
<dbReference type="InterPro" id="IPR037483">
    <property type="entry name" value="YjjU-like"/>
</dbReference>
<dbReference type="RefSeq" id="WP_125164171.1">
    <property type="nucleotide sequence ID" value="NZ_CP034234.1"/>
</dbReference>
<evidence type="ECO:0000256" key="4">
    <source>
        <dbReference type="PROSITE-ProRule" id="PRU01161"/>
    </source>
</evidence>
<evidence type="ECO:0000256" key="2">
    <source>
        <dbReference type="ARBA" id="ARBA00022963"/>
    </source>
</evidence>
<keyword evidence="7" id="KW-1185">Reference proteome</keyword>
<keyword evidence="2 4" id="KW-0442">Lipid degradation</keyword>
<dbReference type="GO" id="GO:0016042">
    <property type="term" value="P:lipid catabolic process"/>
    <property type="evidence" value="ECO:0007669"/>
    <property type="project" value="UniProtKB-UniRule"/>
</dbReference>
<dbReference type="EMBL" id="CP034234">
    <property type="protein sequence ID" value="AZK43967.1"/>
    <property type="molecule type" value="Genomic_DNA"/>
</dbReference>
<dbReference type="Pfam" id="PF19890">
    <property type="entry name" value="DUF6363"/>
    <property type="match status" value="1"/>
</dbReference>
<dbReference type="InterPro" id="IPR050301">
    <property type="entry name" value="NTE"/>
</dbReference>
<evidence type="ECO:0000256" key="3">
    <source>
        <dbReference type="ARBA" id="ARBA00023098"/>
    </source>
</evidence>
<keyword evidence="1 4" id="KW-0378">Hydrolase</keyword>
<accession>A0A3Q8S787</accession>
<dbReference type="PROSITE" id="PS51635">
    <property type="entry name" value="PNPLA"/>
    <property type="match status" value="1"/>
</dbReference>
<keyword evidence="3 4" id="KW-0443">Lipid metabolism</keyword>
<feature type="short sequence motif" description="GXSXG" evidence="4">
    <location>
        <begin position="37"/>
        <end position="41"/>
    </location>
</feature>
<dbReference type="InterPro" id="IPR016035">
    <property type="entry name" value="Acyl_Trfase/lysoPLipase"/>
</dbReference>
<dbReference type="PANTHER" id="PTHR14226:SF25">
    <property type="entry name" value="PHOSPHOESTERASE"/>
    <property type="match status" value="1"/>
</dbReference>
<dbReference type="Pfam" id="PF01734">
    <property type="entry name" value="Patatin"/>
    <property type="match status" value="1"/>
</dbReference>
<feature type="short sequence motif" description="DGA/G" evidence="4">
    <location>
        <begin position="158"/>
        <end position="160"/>
    </location>
</feature>
<protein>
    <submittedName>
        <fullName evidence="6">Patatin family protein</fullName>
    </submittedName>
</protein>
<dbReference type="Gene3D" id="3.40.1090.10">
    <property type="entry name" value="Cytosolic phospholipase A2 catalytic domain"/>
    <property type="match status" value="1"/>
</dbReference>
<dbReference type="InterPro" id="IPR045943">
    <property type="entry name" value="DUF6363"/>
</dbReference>
<evidence type="ECO:0000313" key="6">
    <source>
        <dbReference type="EMBL" id="AZK43967.1"/>
    </source>
</evidence>
<dbReference type="InterPro" id="IPR002641">
    <property type="entry name" value="PNPLA_dom"/>
</dbReference>
<dbReference type="GO" id="GO:0016787">
    <property type="term" value="F:hydrolase activity"/>
    <property type="evidence" value="ECO:0007669"/>
    <property type="project" value="UniProtKB-UniRule"/>
</dbReference>
<name>A0A3Q8S787_9FIRM</name>
<proteinExistence type="predicted"/>
<dbReference type="PANTHER" id="PTHR14226">
    <property type="entry name" value="NEUROPATHY TARGET ESTERASE/SWISS CHEESE D.MELANOGASTER"/>
    <property type="match status" value="1"/>
</dbReference>
<feature type="domain" description="PNPLA" evidence="5">
    <location>
        <begin position="6"/>
        <end position="171"/>
    </location>
</feature>
<feature type="active site" description="Nucleophile" evidence="4">
    <location>
        <position position="39"/>
    </location>
</feature>
<evidence type="ECO:0000259" key="5">
    <source>
        <dbReference type="PROSITE" id="PS51635"/>
    </source>
</evidence>
<gene>
    <name evidence="6" type="ORF">EEI45_03540</name>
</gene>
<dbReference type="KEGG" id="eri:EEI45_03540"/>
<feature type="short sequence motif" description="GXGXXG" evidence="4">
    <location>
        <begin position="10"/>
        <end position="15"/>
    </location>
</feature>
<evidence type="ECO:0000313" key="7">
    <source>
        <dbReference type="Proteomes" id="UP000278804"/>
    </source>
</evidence>
<dbReference type="CDD" id="cd07208">
    <property type="entry name" value="Pat_hypo_Ecoli_yjju_like"/>
    <property type="match status" value="1"/>
</dbReference>
<dbReference type="AlphaFoldDB" id="A0A3Q8S787"/>
<reference evidence="6 7" key="1">
    <citation type="journal article" date="2020" name="Int. J. Syst. Evol. Microbiol.">
        <title>Description of Erysipelothrix piscisicarius sp. nov., an emergent fish pathogen, and assessment of virulence using a tiger barb (Puntigrus tetrazona) infection model.</title>
        <authorList>
            <person name="Pomaranski E.K."/>
            <person name="Griffin M.J."/>
            <person name="Camus A.C."/>
            <person name="Armwood A.R."/>
            <person name="Shelley J."/>
            <person name="Waldbieser G.C."/>
            <person name="LaFrentz B.R."/>
            <person name="Garcia J.C."/>
            <person name="Yanong R."/>
            <person name="Soto E."/>
        </authorList>
    </citation>
    <scope>NUCLEOTIDE SEQUENCE [LARGE SCALE GENOMIC DNA]</scope>
    <source>
        <strain evidence="6 7">15TAL0474</strain>
    </source>
</reference>
<feature type="active site" description="Proton acceptor" evidence="4">
    <location>
        <position position="158"/>
    </location>
</feature>
<sequence length="284" mass="31981">MEKIGLVLEGGGMRGAYTAGVLHWLLQEKIEFDYIVGISSGALYGGMFALGKADTLEKAAIDVAADKRNVGIRPVLAEKTIVGYDFLYNTVTQDLDYPIAEINKIPGNIDIGVYDIAGEKTIWIDKEQLAKEPLFIKAACTLPVAGRAVWINGRKYMDGGITTMIPVQKSIDEGCTRHIVVTTKSADYVRKDQGFAQKMLLRSVYRKYPKLVHDFESRRDVYYEERALINKLVDEKKATYIYPTQEVGVGRFKGTEEQFEALFKMAHDDCELRRDEIMAMVSRD</sequence>
<dbReference type="Proteomes" id="UP000278804">
    <property type="component" value="Chromosome"/>
</dbReference>